<organism evidence="1 2">
    <name type="scientific">Corallococcus exiguus</name>
    <dbReference type="NCBI Taxonomy" id="83462"/>
    <lineage>
        <taxon>Bacteria</taxon>
        <taxon>Pseudomonadati</taxon>
        <taxon>Myxococcota</taxon>
        <taxon>Myxococcia</taxon>
        <taxon>Myxococcales</taxon>
        <taxon>Cystobacterineae</taxon>
        <taxon>Myxococcaceae</taxon>
        <taxon>Corallococcus</taxon>
    </lineage>
</organism>
<evidence type="ECO:0000313" key="2">
    <source>
        <dbReference type="Proteomes" id="UP000537825"/>
    </source>
</evidence>
<dbReference type="RefSeq" id="WP_139919625.1">
    <property type="nucleotide sequence ID" value="NZ_CBCSLE010000043.1"/>
</dbReference>
<keyword evidence="2" id="KW-1185">Reference proteome</keyword>
<dbReference type="EMBL" id="JAAAPK010000014">
    <property type="protein sequence ID" value="NBC45553.1"/>
    <property type="molecule type" value="Genomic_DNA"/>
</dbReference>
<gene>
    <name evidence="1" type="ORF">GTZ93_37740</name>
</gene>
<accession>A0A7X5BXW0</accession>
<comment type="caution">
    <text evidence="1">The sequence shown here is derived from an EMBL/GenBank/DDBJ whole genome shotgun (WGS) entry which is preliminary data.</text>
</comment>
<sequence>MTLRRKGTRSIVVDGTNYRWTVAPNDEPGLGIVVERESGGGQRMLTWVEHGTIIAPGLVRDAILYALESGWTPELPGAEWVFRRR</sequence>
<dbReference type="AlphaFoldDB" id="A0A7X5BXW0"/>
<evidence type="ECO:0000313" key="1">
    <source>
        <dbReference type="EMBL" id="NBC45553.1"/>
    </source>
</evidence>
<proteinExistence type="predicted"/>
<name>A0A7X5BXW0_9BACT</name>
<reference evidence="1 2" key="1">
    <citation type="submission" date="2020-01" db="EMBL/GenBank/DDBJ databases">
        <title>The draft genome sequence of Corallococcus exiguus DSM 14696.</title>
        <authorList>
            <person name="Zhang X."/>
            <person name="Zhu H."/>
        </authorList>
    </citation>
    <scope>NUCLEOTIDE SEQUENCE [LARGE SCALE GENOMIC DNA]</scope>
    <source>
        <strain evidence="1 2">DSM 14696</strain>
    </source>
</reference>
<protein>
    <submittedName>
        <fullName evidence="1">Uncharacterized protein</fullName>
    </submittedName>
</protein>
<dbReference type="Proteomes" id="UP000537825">
    <property type="component" value="Unassembled WGS sequence"/>
</dbReference>